<accession>A0AAN6YYU4</accession>
<feature type="region of interest" description="Disordered" evidence="1">
    <location>
        <begin position="35"/>
        <end position="58"/>
    </location>
</feature>
<protein>
    <submittedName>
        <fullName evidence="2">Uncharacterized protein</fullName>
    </submittedName>
</protein>
<reference evidence="2" key="1">
    <citation type="journal article" date="2023" name="Mol. Phylogenet. Evol.">
        <title>Genome-scale phylogeny and comparative genomics of the fungal order Sordariales.</title>
        <authorList>
            <person name="Hensen N."/>
            <person name="Bonometti L."/>
            <person name="Westerberg I."/>
            <person name="Brannstrom I.O."/>
            <person name="Guillou S."/>
            <person name="Cros-Aarteil S."/>
            <person name="Calhoun S."/>
            <person name="Haridas S."/>
            <person name="Kuo A."/>
            <person name="Mondo S."/>
            <person name="Pangilinan J."/>
            <person name="Riley R."/>
            <person name="LaButti K."/>
            <person name="Andreopoulos B."/>
            <person name="Lipzen A."/>
            <person name="Chen C."/>
            <person name="Yan M."/>
            <person name="Daum C."/>
            <person name="Ng V."/>
            <person name="Clum A."/>
            <person name="Steindorff A."/>
            <person name="Ohm R.A."/>
            <person name="Martin F."/>
            <person name="Silar P."/>
            <person name="Natvig D.O."/>
            <person name="Lalanne C."/>
            <person name="Gautier V."/>
            <person name="Ament-Velasquez S.L."/>
            <person name="Kruys A."/>
            <person name="Hutchinson M.I."/>
            <person name="Powell A.J."/>
            <person name="Barry K."/>
            <person name="Miller A.N."/>
            <person name="Grigoriev I.V."/>
            <person name="Debuchy R."/>
            <person name="Gladieux P."/>
            <person name="Hiltunen Thoren M."/>
            <person name="Johannesson H."/>
        </authorList>
    </citation>
    <scope>NUCLEOTIDE SEQUENCE</scope>
    <source>
        <strain evidence="2">CBS 731.68</strain>
    </source>
</reference>
<dbReference type="EMBL" id="MU853261">
    <property type="protein sequence ID" value="KAK4118717.1"/>
    <property type="molecule type" value="Genomic_DNA"/>
</dbReference>
<name>A0AAN6YYU4_9PEZI</name>
<evidence type="ECO:0000256" key="1">
    <source>
        <dbReference type="SAM" id="MobiDB-lite"/>
    </source>
</evidence>
<gene>
    <name evidence="2" type="ORF">N657DRAFT_650997</name>
</gene>
<evidence type="ECO:0000313" key="3">
    <source>
        <dbReference type="Proteomes" id="UP001302602"/>
    </source>
</evidence>
<sequence>MAMRACLEVAVPIHRGTMSFHVALRIRELEPGGKPDEWACKRGSPSDSHRLWPSNLSI</sequence>
<organism evidence="2 3">
    <name type="scientific">Parathielavia appendiculata</name>
    <dbReference type="NCBI Taxonomy" id="2587402"/>
    <lineage>
        <taxon>Eukaryota</taxon>
        <taxon>Fungi</taxon>
        <taxon>Dikarya</taxon>
        <taxon>Ascomycota</taxon>
        <taxon>Pezizomycotina</taxon>
        <taxon>Sordariomycetes</taxon>
        <taxon>Sordariomycetidae</taxon>
        <taxon>Sordariales</taxon>
        <taxon>Chaetomiaceae</taxon>
        <taxon>Parathielavia</taxon>
    </lineage>
</organism>
<reference evidence="2" key="2">
    <citation type="submission" date="2023-05" db="EMBL/GenBank/DDBJ databases">
        <authorList>
            <consortium name="Lawrence Berkeley National Laboratory"/>
            <person name="Steindorff A."/>
            <person name="Hensen N."/>
            <person name="Bonometti L."/>
            <person name="Westerberg I."/>
            <person name="Brannstrom I.O."/>
            <person name="Guillou S."/>
            <person name="Cros-Aarteil S."/>
            <person name="Calhoun S."/>
            <person name="Haridas S."/>
            <person name="Kuo A."/>
            <person name="Mondo S."/>
            <person name="Pangilinan J."/>
            <person name="Riley R."/>
            <person name="Labutti K."/>
            <person name="Andreopoulos B."/>
            <person name="Lipzen A."/>
            <person name="Chen C."/>
            <person name="Yanf M."/>
            <person name="Daum C."/>
            <person name="Ng V."/>
            <person name="Clum A."/>
            <person name="Ohm R."/>
            <person name="Martin F."/>
            <person name="Silar P."/>
            <person name="Natvig D."/>
            <person name="Lalanne C."/>
            <person name="Gautier V."/>
            <person name="Ament-Velasquez S.L."/>
            <person name="Kruys A."/>
            <person name="Hutchinson M.I."/>
            <person name="Powell A.J."/>
            <person name="Barry K."/>
            <person name="Miller A.N."/>
            <person name="Grigoriev I.V."/>
            <person name="Debuchy R."/>
            <person name="Gladieux P."/>
            <person name="Thoren M.H."/>
            <person name="Johannesson H."/>
        </authorList>
    </citation>
    <scope>NUCLEOTIDE SEQUENCE</scope>
    <source>
        <strain evidence="2">CBS 731.68</strain>
    </source>
</reference>
<dbReference type="GeneID" id="87830843"/>
<comment type="caution">
    <text evidence="2">The sequence shown here is derived from an EMBL/GenBank/DDBJ whole genome shotgun (WGS) entry which is preliminary data.</text>
</comment>
<evidence type="ECO:0000313" key="2">
    <source>
        <dbReference type="EMBL" id="KAK4118717.1"/>
    </source>
</evidence>
<dbReference type="Proteomes" id="UP001302602">
    <property type="component" value="Unassembled WGS sequence"/>
</dbReference>
<keyword evidence="3" id="KW-1185">Reference proteome</keyword>
<dbReference type="RefSeq" id="XP_062642490.1">
    <property type="nucleotide sequence ID" value="XM_062794074.1"/>
</dbReference>
<dbReference type="AlphaFoldDB" id="A0AAN6YYU4"/>
<proteinExistence type="predicted"/>